<dbReference type="OrthoDB" id="1939276at2759"/>
<reference evidence="1" key="1">
    <citation type="submission" date="2020-01" db="EMBL/GenBank/DDBJ databases">
        <authorList>
            <person name="Mishra B."/>
        </authorList>
    </citation>
    <scope>NUCLEOTIDE SEQUENCE [LARGE SCALE GENOMIC DNA]</scope>
</reference>
<keyword evidence="2" id="KW-1185">Reference proteome</keyword>
<sequence length="238" mass="26804">MEIVAPHVRFLELRSTKEPCTLVNVSSLIEASLDLCLTVDTCYYPGIHLKADDYLPLQNMVLKMLANLQNVKELTFGSNFLQILSLAELRGISFPTLKVQTLTVSLMFARSVIPGIERLLQNSPGLKKLIAHAKSPEGIENKDVDRYLDSQGLNPNQCWKSKYEAFPTSNEIFYNSGVTSKLVASFIEMVLKNVKTLETLIVALKHIRDTGDAEWFEELLQMPPTLSNSNNVSIEFRR</sequence>
<dbReference type="AlphaFoldDB" id="A0A6D2HSB1"/>
<proteinExistence type="predicted"/>
<organism evidence="1 2">
    <name type="scientific">Microthlaspi erraticum</name>
    <dbReference type="NCBI Taxonomy" id="1685480"/>
    <lineage>
        <taxon>Eukaryota</taxon>
        <taxon>Viridiplantae</taxon>
        <taxon>Streptophyta</taxon>
        <taxon>Embryophyta</taxon>
        <taxon>Tracheophyta</taxon>
        <taxon>Spermatophyta</taxon>
        <taxon>Magnoliopsida</taxon>
        <taxon>eudicotyledons</taxon>
        <taxon>Gunneridae</taxon>
        <taxon>Pentapetalae</taxon>
        <taxon>rosids</taxon>
        <taxon>malvids</taxon>
        <taxon>Brassicales</taxon>
        <taxon>Brassicaceae</taxon>
        <taxon>Coluteocarpeae</taxon>
        <taxon>Microthlaspi</taxon>
    </lineage>
</organism>
<protein>
    <recommendedName>
        <fullName evidence="3">FBD domain-containing protein</fullName>
    </recommendedName>
</protein>
<dbReference type="Proteomes" id="UP000467841">
    <property type="component" value="Unassembled WGS sequence"/>
</dbReference>
<gene>
    <name evidence="1" type="ORF">MERR_LOCUS4676</name>
</gene>
<dbReference type="EMBL" id="CACVBM020000332">
    <property type="protein sequence ID" value="CAA7017441.1"/>
    <property type="molecule type" value="Genomic_DNA"/>
</dbReference>
<accession>A0A6D2HSB1</accession>
<dbReference type="PANTHER" id="PTHR31900:SF25">
    <property type="entry name" value="FBD DOMAIN-CONTAINING PROTEIN"/>
    <property type="match status" value="1"/>
</dbReference>
<comment type="caution">
    <text evidence="1">The sequence shown here is derived from an EMBL/GenBank/DDBJ whole genome shotgun (WGS) entry which is preliminary data.</text>
</comment>
<dbReference type="PANTHER" id="PTHR31900">
    <property type="entry name" value="F-BOX/RNI SUPERFAMILY PROTEIN-RELATED"/>
    <property type="match status" value="1"/>
</dbReference>
<evidence type="ECO:0000313" key="1">
    <source>
        <dbReference type="EMBL" id="CAA7017441.1"/>
    </source>
</evidence>
<evidence type="ECO:0008006" key="3">
    <source>
        <dbReference type="Google" id="ProtNLM"/>
    </source>
</evidence>
<name>A0A6D2HSB1_9BRAS</name>
<dbReference type="InterPro" id="IPR050232">
    <property type="entry name" value="FBL13/AtMIF1-like"/>
</dbReference>
<evidence type="ECO:0000313" key="2">
    <source>
        <dbReference type="Proteomes" id="UP000467841"/>
    </source>
</evidence>